<dbReference type="KEGG" id="sic:SiL_1006"/>
<sequence>MSSKEVLSSFTVIGYIQPAENPIRKLARYSTVMRGKVAETNDVTATPNKERKSKRFAEIRSANVPEGIWIRI</sequence>
<gene>
    <name evidence="1" type="ORF">SiL_1006</name>
</gene>
<accession>M9UD68</accession>
<organism>
    <name type="scientific">Saccharolobus islandicus LAL14/1</name>
    <dbReference type="NCBI Taxonomy" id="1241935"/>
    <lineage>
        <taxon>Archaea</taxon>
        <taxon>Thermoproteota</taxon>
        <taxon>Thermoprotei</taxon>
        <taxon>Sulfolobales</taxon>
        <taxon>Sulfolobaceae</taxon>
        <taxon>Saccharolobus</taxon>
    </lineage>
</organism>
<dbReference type="EMBL" id="CP003928">
    <property type="protein sequence ID" value="AGJ62456.1"/>
    <property type="molecule type" value="Genomic_DNA"/>
</dbReference>
<name>M9UD68_SACIS</name>
<reference evidence="1 2" key="1">
    <citation type="journal article" date="2013" name="Open Biol.">
        <title>Genomics and genetics of Sulfolobus islandicus LAL14/1, a model hyperthermophilic archaeon.</title>
        <authorList>
            <person name="Jaubert C."/>
            <person name="Danioux C."/>
            <person name="Oberto J."/>
            <person name="Cortez D."/>
            <person name="Bize A."/>
            <person name="Krupovic M."/>
            <person name="She Q."/>
            <person name="Forterre P."/>
            <person name="Prangishvili D."/>
            <person name="Sezonov G."/>
        </authorList>
    </citation>
    <scope>NUCLEOTIDE SEQUENCE [LARGE SCALE GENOMIC DNA]</scope>
    <source>
        <strain evidence="1">LAL14/1</strain>
    </source>
</reference>
<dbReference type="Proteomes" id="UP000013006">
    <property type="component" value="Chromosome"/>
</dbReference>
<evidence type="ECO:0000313" key="2">
    <source>
        <dbReference type="Proteomes" id="UP000013006"/>
    </source>
</evidence>
<protein>
    <submittedName>
        <fullName evidence="1">Uncharacterized protein</fullName>
    </submittedName>
</protein>
<evidence type="ECO:0000313" key="1">
    <source>
        <dbReference type="EMBL" id="AGJ62456.1"/>
    </source>
</evidence>
<dbReference type="AlphaFoldDB" id="M9UD68"/>
<dbReference type="HOGENOM" id="CLU_2713029_0_0_2"/>
<proteinExistence type="predicted"/>